<dbReference type="InterPro" id="IPR036322">
    <property type="entry name" value="WD40_repeat_dom_sf"/>
</dbReference>
<evidence type="ECO:0000256" key="3">
    <source>
        <dbReference type="PROSITE-ProRule" id="PRU00221"/>
    </source>
</evidence>
<dbReference type="Pfam" id="PF00400">
    <property type="entry name" value="WD40"/>
    <property type="match status" value="1"/>
</dbReference>
<dbReference type="InterPro" id="IPR001680">
    <property type="entry name" value="WD40_rpt"/>
</dbReference>
<dbReference type="EMBL" id="CM026433">
    <property type="protein sequence ID" value="KAG0553721.1"/>
    <property type="molecule type" value="Genomic_DNA"/>
</dbReference>
<dbReference type="PANTHER" id="PTHR10971">
    <property type="entry name" value="MRNA EXPORT FACTOR AND BUB3"/>
    <property type="match status" value="1"/>
</dbReference>
<evidence type="ECO:0008006" key="6">
    <source>
        <dbReference type="Google" id="ProtNLM"/>
    </source>
</evidence>
<gene>
    <name evidence="4" type="ORF">KC19_12G033800</name>
</gene>
<name>A0A8T0G490_CERPU</name>
<evidence type="ECO:0000256" key="2">
    <source>
        <dbReference type="ARBA" id="ARBA00022737"/>
    </source>
</evidence>
<organism evidence="4 5">
    <name type="scientific">Ceratodon purpureus</name>
    <name type="common">Fire moss</name>
    <name type="synonym">Dicranum purpureum</name>
    <dbReference type="NCBI Taxonomy" id="3225"/>
    <lineage>
        <taxon>Eukaryota</taxon>
        <taxon>Viridiplantae</taxon>
        <taxon>Streptophyta</taxon>
        <taxon>Embryophyta</taxon>
        <taxon>Bryophyta</taxon>
        <taxon>Bryophytina</taxon>
        <taxon>Bryopsida</taxon>
        <taxon>Dicranidae</taxon>
        <taxon>Pseudoditrichales</taxon>
        <taxon>Ditrichaceae</taxon>
        <taxon>Ceratodon</taxon>
    </lineage>
</organism>
<keyword evidence="2" id="KW-0677">Repeat</keyword>
<reference evidence="4" key="1">
    <citation type="submission" date="2020-06" db="EMBL/GenBank/DDBJ databases">
        <title>WGS assembly of Ceratodon purpureus strain R40.</title>
        <authorList>
            <person name="Carey S.B."/>
            <person name="Jenkins J."/>
            <person name="Shu S."/>
            <person name="Lovell J.T."/>
            <person name="Sreedasyam A."/>
            <person name="Maumus F."/>
            <person name="Tiley G.P."/>
            <person name="Fernandez-Pozo N."/>
            <person name="Barry K."/>
            <person name="Chen C."/>
            <person name="Wang M."/>
            <person name="Lipzen A."/>
            <person name="Daum C."/>
            <person name="Saski C.A."/>
            <person name="Payton A.C."/>
            <person name="Mcbreen J.C."/>
            <person name="Conrad R.E."/>
            <person name="Kollar L.M."/>
            <person name="Olsson S."/>
            <person name="Huttunen S."/>
            <person name="Landis J.B."/>
            <person name="Wickett N.J."/>
            <person name="Johnson M.G."/>
            <person name="Rensing S.A."/>
            <person name="Grimwood J."/>
            <person name="Schmutz J."/>
            <person name="Mcdaniel S.F."/>
        </authorList>
    </citation>
    <scope>NUCLEOTIDE SEQUENCE</scope>
    <source>
        <strain evidence="4">R40</strain>
    </source>
</reference>
<comment type="caution">
    <text evidence="4">The sequence shown here is derived from an EMBL/GenBank/DDBJ whole genome shotgun (WGS) entry which is preliminary data.</text>
</comment>
<feature type="repeat" description="WD" evidence="3">
    <location>
        <begin position="132"/>
        <end position="145"/>
    </location>
</feature>
<keyword evidence="5" id="KW-1185">Reference proteome</keyword>
<evidence type="ECO:0000313" key="4">
    <source>
        <dbReference type="EMBL" id="KAG0553721.1"/>
    </source>
</evidence>
<dbReference type="OrthoDB" id="10248252at2759"/>
<dbReference type="SMART" id="SM00320">
    <property type="entry name" value="WD40"/>
    <property type="match status" value="4"/>
</dbReference>
<keyword evidence="1 3" id="KW-0853">WD repeat</keyword>
<proteinExistence type="predicted"/>
<sequence length="366" mass="41477">MDAKNQPQILQHVLESLNITVYETLWIPCSARFVVLGGSARSTGIMQIYELEGPKIKKLKQSEKHHTFKCGTFGASNLVERHLATGDFKGTLWLWDLERMSMPLWHVKAHDTIINCMDGCGGLNIGYGAPEIATGGRDGRVRIWDQRKHSDPVMSFEPTKSKKKKNGLEATPRDCWCVAFGNSYNDEERCVLAGYDNGDVKMFDLRMGKVRWETSLKNGICGIDFDRKDIKMNKFVCTTLESKLHLYDLRTYHPEKGYATLQEKLKHGTTVWGVKHVPQNRELFVTLGGDGSVSLYKYHYPDQRISKDHENREYGNVGKVELLNNGKLAPQPICCWSWSPDKLGLAVCGSFDQCIRTVVVTKLNKT</sequence>
<dbReference type="PROSITE" id="PS50082">
    <property type="entry name" value="WD_REPEATS_2"/>
    <property type="match status" value="1"/>
</dbReference>
<protein>
    <recommendedName>
        <fullName evidence="6">WD repeat-containing protein 92</fullName>
    </recommendedName>
</protein>
<evidence type="ECO:0000256" key="1">
    <source>
        <dbReference type="ARBA" id="ARBA00022574"/>
    </source>
</evidence>
<dbReference type="InterPro" id="IPR015943">
    <property type="entry name" value="WD40/YVTN_repeat-like_dom_sf"/>
</dbReference>
<dbReference type="Gene3D" id="2.130.10.10">
    <property type="entry name" value="YVTN repeat-like/Quinoprotein amine dehydrogenase"/>
    <property type="match status" value="1"/>
</dbReference>
<dbReference type="SUPFAM" id="SSF50978">
    <property type="entry name" value="WD40 repeat-like"/>
    <property type="match status" value="1"/>
</dbReference>
<dbReference type="AlphaFoldDB" id="A0A8T0G490"/>
<evidence type="ECO:0000313" key="5">
    <source>
        <dbReference type="Proteomes" id="UP000822688"/>
    </source>
</evidence>
<dbReference type="Proteomes" id="UP000822688">
    <property type="component" value="Chromosome 12"/>
</dbReference>
<accession>A0A8T0G490</accession>